<name>A0A1H5P8Y5_9FLAO</name>
<keyword evidence="1" id="KW-0812">Transmembrane</keyword>
<keyword evidence="3" id="KW-1185">Reference proteome</keyword>
<keyword evidence="1" id="KW-0472">Membrane</keyword>
<gene>
    <name evidence="2" type="ORF">SAMN04488034_10979</name>
</gene>
<dbReference type="AlphaFoldDB" id="A0A1H5P8Y5"/>
<accession>A0A1H5P8Y5</accession>
<dbReference type="STRING" id="390640.SAMN04488034_10979"/>
<dbReference type="Pfam" id="PF19578">
    <property type="entry name" value="DUF6090"/>
    <property type="match status" value="1"/>
</dbReference>
<organism evidence="2 3">
    <name type="scientific">Salinimicrobium catena</name>
    <dbReference type="NCBI Taxonomy" id="390640"/>
    <lineage>
        <taxon>Bacteria</taxon>
        <taxon>Pseudomonadati</taxon>
        <taxon>Bacteroidota</taxon>
        <taxon>Flavobacteriia</taxon>
        <taxon>Flavobacteriales</taxon>
        <taxon>Flavobacteriaceae</taxon>
        <taxon>Salinimicrobium</taxon>
    </lineage>
</organism>
<protein>
    <submittedName>
        <fullName evidence="2">Uncharacterized protein</fullName>
    </submittedName>
</protein>
<reference evidence="2 3" key="1">
    <citation type="submission" date="2016-10" db="EMBL/GenBank/DDBJ databases">
        <authorList>
            <person name="de Groot N.N."/>
        </authorList>
    </citation>
    <scope>NUCLEOTIDE SEQUENCE [LARGE SCALE GENOMIC DNA]</scope>
    <source>
        <strain evidence="2 3">DSM 23553</strain>
    </source>
</reference>
<dbReference type="InterPro" id="IPR045749">
    <property type="entry name" value="DUF6090"/>
</dbReference>
<dbReference type="OrthoDB" id="821805at2"/>
<proteinExistence type="predicted"/>
<feature type="transmembrane region" description="Helical" evidence="1">
    <location>
        <begin position="20"/>
        <end position="41"/>
    </location>
</feature>
<keyword evidence="1" id="KW-1133">Transmembrane helix</keyword>
<sequence>MKIFRRVRKHLLKNKRIRNYFFYAIGEIILVVVGILLALQINTWNENRKKERLRDNYVKALVTDLKEDVSALRHRLDYEEEKLAELTAFQKRLSHPDATVDTLVKIARYELDPYIQPNFSFSNSTYTALIATGDIDLLDRELTESLNELNKYQKETNQTMEWASQLYQTYIGAYSMNYSMNLPTTTIKKGSLSKDIWQNSKPKELAAQFNGVTGLKTNQHIVSTNSLTEVLELTREILEEVEE</sequence>
<evidence type="ECO:0000256" key="1">
    <source>
        <dbReference type="SAM" id="Phobius"/>
    </source>
</evidence>
<dbReference type="Proteomes" id="UP000199448">
    <property type="component" value="Unassembled WGS sequence"/>
</dbReference>
<dbReference type="RefSeq" id="WP_143019323.1">
    <property type="nucleotide sequence ID" value="NZ_FNGG01000009.1"/>
</dbReference>
<dbReference type="EMBL" id="FNUG01000009">
    <property type="protein sequence ID" value="SEF09541.1"/>
    <property type="molecule type" value="Genomic_DNA"/>
</dbReference>
<evidence type="ECO:0000313" key="3">
    <source>
        <dbReference type="Proteomes" id="UP000199448"/>
    </source>
</evidence>
<evidence type="ECO:0000313" key="2">
    <source>
        <dbReference type="EMBL" id="SEF09541.1"/>
    </source>
</evidence>